<evidence type="ECO:0000256" key="2">
    <source>
        <dbReference type="ARBA" id="ARBA00004442"/>
    </source>
</evidence>
<feature type="transmembrane region" description="Helical" evidence="8">
    <location>
        <begin position="586"/>
        <end position="608"/>
    </location>
</feature>
<evidence type="ECO:0000313" key="9">
    <source>
        <dbReference type="EMBL" id="CAI2374797.1"/>
    </source>
</evidence>
<dbReference type="GO" id="GO:0005576">
    <property type="term" value="C:extracellular region"/>
    <property type="evidence" value="ECO:0007669"/>
    <property type="project" value="UniProtKB-SubCell"/>
</dbReference>
<sequence length="1047" mass="118831">MSFQSVLQEITSCSKLCYLKDILIQYILKLDQSNLSTSIASIQVLYGALDILNQTRIYRQQTIISASDSFINISDSSIFNTEANYYHTVAINSKLMYQNVEIRNVTQSENTALILVMSESILQGINLTFKDSNTAIFLVQDSSANINKINFQNIINASSFINFRKAKDIRMSSIDISPTCTVLDNYYLFENTKNITLTDIEVSGLQKLFFKSYNSEFSSIKNLRVDNSHKTIELTESSVAAMEDCVFIDNGSNSTQNGGAIKISNSKVTINSSLFINNTAISGGVISFHCTSQEKCSFSVANSTFIGNTALEKGGAIYYDYQPPVNKDIVYINNTAPYGNNLASYPYCISLIGKPCDSVLTLNNYGSGIASDTPLKFALYDYDGQIMNLDSSSQFIISSSTVNDGKIMGINNAVLKSGIATFSSILFIAEPGSKSVLFKVSSRILDKDKLKVVHNKSEAYRQLEINFRKCRPGEIKRGEKCEVCSTGTYSLGWSSASCPKCVEDSVCNGGYSISVNHGYWRRTINSTNIIKCLSEEACEGGFEQSTLTPTKCKEGYEGPLCSKCSLVNDSKYERLNEFECAKCPSLAISLVYVSFKMILVIIYFTITIGTNIRKTTENIPFKENEISVLMRIFTHYIQLVVTSMSMSSEYPQFNNTFGSAIKILGGPSRVLISFDCFVPDSEIKGPFKSSSEFKLFLMMLLPIILFTLFSVFWCAAYICGKGFFKNLTKNLTISYISIIFLLHPKLTRESLNMWRCVEIDDDVKVARYNMDLGCYSSEHIKYCALLSLPILVVWVISMPILAFILLYKHRKAEDHYRFKEYLLILYQGLTPECFYWEFVNIFRKFLILCCLLIDNDYRILLSLFVLLASARWQLYLKPYKDENNNKVEYLSIMSGFTIILSINIFVRNSEMQTLNTIMSMIVLTINITFFISWIHLVFKIYQEKFQIFMILYKITGWLTCKKNMLSSSEATAISNMNEGVRVEVVKRLRKSKNKRKINRKRKFKKRKRTPKKLITHLPSTSQRFKISSPRLFKKTKAKVTENRMDLS</sequence>
<keyword evidence="6 8" id="KW-0472">Membrane</keyword>
<dbReference type="Proteomes" id="UP001295684">
    <property type="component" value="Unassembled WGS sequence"/>
</dbReference>
<dbReference type="EMBL" id="CAMPGE010016221">
    <property type="protein sequence ID" value="CAI2374797.1"/>
    <property type="molecule type" value="Genomic_DNA"/>
</dbReference>
<feature type="transmembrane region" description="Helical" evidence="8">
    <location>
        <begin position="889"/>
        <end position="906"/>
    </location>
</feature>
<keyword evidence="8" id="KW-0812">Transmembrane</keyword>
<name>A0AAD2CZJ1_EUPCR</name>
<dbReference type="NCBIfam" id="TIGR01376">
    <property type="entry name" value="POMP_repeat"/>
    <property type="match status" value="1"/>
</dbReference>
<evidence type="ECO:0000256" key="7">
    <source>
        <dbReference type="ARBA" id="ARBA00023237"/>
    </source>
</evidence>
<accession>A0AAD2CZJ1</accession>
<dbReference type="Pfam" id="PF02415">
    <property type="entry name" value="Chlam_PMP"/>
    <property type="match status" value="1"/>
</dbReference>
<feature type="transmembrane region" description="Helical" evidence="8">
    <location>
        <begin position="695"/>
        <end position="720"/>
    </location>
</feature>
<gene>
    <name evidence="9" type="ORF">ECRASSUSDP1_LOCUS16154</name>
</gene>
<protein>
    <submittedName>
        <fullName evidence="9">Uncharacterized protein</fullName>
    </submittedName>
</protein>
<feature type="transmembrane region" description="Helical" evidence="8">
    <location>
        <begin position="918"/>
        <end position="938"/>
    </location>
</feature>
<reference evidence="9" key="1">
    <citation type="submission" date="2023-07" db="EMBL/GenBank/DDBJ databases">
        <authorList>
            <consortium name="AG Swart"/>
            <person name="Singh M."/>
            <person name="Singh A."/>
            <person name="Seah K."/>
            <person name="Emmerich C."/>
        </authorList>
    </citation>
    <scope>NUCLEOTIDE SEQUENCE</scope>
    <source>
        <strain evidence="9">DP1</strain>
    </source>
</reference>
<comment type="subcellular location">
    <subcellularLocation>
        <location evidence="1">Cell envelope</location>
    </subcellularLocation>
    <subcellularLocation>
        <location evidence="2">Cell outer membrane</location>
    </subcellularLocation>
    <subcellularLocation>
        <location evidence="3">Secreted</location>
    </subcellularLocation>
</comment>
<dbReference type="AlphaFoldDB" id="A0AAD2CZJ1"/>
<dbReference type="PANTHER" id="PTHR11319:SF35">
    <property type="entry name" value="OUTER MEMBRANE PROTEIN PMPC-RELATED"/>
    <property type="match status" value="1"/>
</dbReference>
<keyword evidence="7" id="KW-0998">Cell outer membrane</keyword>
<dbReference type="SUPFAM" id="SSF51126">
    <property type="entry name" value="Pectin lyase-like"/>
    <property type="match status" value="1"/>
</dbReference>
<proteinExistence type="predicted"/>
<keyword evidence="4" id="KW-0964">Secreted</keyword>
<keyword evidence="10" id="KW-1185">Reference proteome</keyword>
<evidence type="ECO:0000256" key="6">
    <source>
        <dbReference type="ARBA" id="ARBA00023136"/>
    </source>
</evidence>
<dbReference type="PANTHER" id="PTHR11319">
    <property type="entry name" value="G PROTEIN-COUPLED RECEPTOR-RELATED"/>
    <property type="match status" value="1"/>
</dbReference>
<dbReference type="InterPro" id="IPR003368">
    <property type="entry name" value="POMP_repeat"/>
</dbReference>
<evidence type="ECO:0000313" key="10">
    <source>
        <dbReference type="Proteomes" id="UP001295684"/>
    </source>
</evidence>
<feature type="transmembrane region" description="Helical" evidence="8">
    <location>
        <begin position="785"/>
        <end position="807"/>
    </location>
</feature>
<dbReference type="InterPro" id="IPR011050">
    <property type="entry name" value="Pectin_lyase_fold/virulence"/>
</dbReference>
<evidence type="ECO:0000256" key="4">
    <source>
        <dbReference type="ARBA" id="ARBA00022525"/>
    </source>
</evidence>
<organism evidence="9 10">
    <name type="scientific">Euplotes crassus</name>
    <dbReference type="NCBI Taxonomy" id="5936"/>
    <lineage>
        <taxon>Eukaryota</taxon>
        <taxon>Sar</taxon>
        <taxon>Alveolata</taxon>
        <taxon>Ciliophora</taxon>
        <taxon>Intramacronucleata</taxon>
        <taxon>Spirotrichea</taxon>
        <taxon>Hypotrichia</taxon>
        <taxon>Euplotida</taxon>
        <taxon>Euplotidae</taxon>
        <taxon>Moneuplotes</taxon>
    </lineage>
</organism>
<evidence type="ECO:0000256" key="8">
    <source>
        <dbReference type="SAM" id="Phobius"/>
    </source>
</evidence>
<evidence type="ECO:0000256" key="5">
    <source>
        <dbReference type="ARBA" id="ARBA00022729"/>
    </source>
</evidence>
<keyword evidence="8" id="KW-1133">Transmembrane helix</keyword>
<evidence type="ECO:0000256" key="3">
    <source>
        <dbReference type="ARBA" id="ARBA00004613"/>
    </source>
</evidence>
<keyword evidence="5" id="KW-0732">Signal</keyword>
<comment type="caution">
    <text evidence="9">The sequence shown here is derived from an EMBL/GenBank/DDBJ whole genome shotgun (WGS) entry which is preliminary data.</text>
</comment>
<evidence type="ECO:0000256" key="1">
    <source>
        <dbReference type="ARBA" id="ARBA00004196"/>
    </source>
</evidence>